<dbReference type="SUPFAM" id="SSF50978">
    <property type="entry name" value="WD40 repeat-like"/>
    <property type="match status" value="1"/>
</dbReference>
<dbReference type="Gene3D" id="2.130.10.10">
    <property type="entry name" value="YVTN repeat-like/Quinoprotein amine dehydrogenase"/>
    <property type="match status" value="1"/>
</dbReference>
<dbReference type="PROSITE" id="PS51257">
    <property type="entry name" value="PROKAR_LIPOPROTEIN"/>
    <property type="match status" value="1"/>
</dbReference>
<sequence>MKHIAITLFCLFLFCACGTKRQYFTPSYEDGILNSSGSLGAKIIDYNIASAKLNNGKVIFENDGVLDFKLEKNYTLLHYQNDEFVVADNEGNLKILNADKEELYAYQFDASVLSVALSGDDIALILANNTIVLANRSLGVKFSKTFTQAVAQDYRFAAPVFLGELIIYPTLDGKLIVFSRFNSQIVKDVIVSSQDFFNNIIHLSVLDDKMIAASGKKIIVVTPAKTFYLDTDIKEVLVDESAIFILGKDGSVIKTDFELKKLDEKKFEFAIFNKASIYGNHLYIFEKMGFLIKCDTQLENIEIFKLEGAVDKKSFMNGNKFYYDNRILDLDKIL</sequence>
<dbReference type="InterPro" id="IPR036322">
    <property type="entry name" value="WD40_repeat_dom_sf"/>
</dbReference>
<comment type="caution">
    <text evidence="1">The sequence shown here is derived from an EMBL/GenBank/DDBJ whole genome shotgun (WGS) entry which is preliminary data.</text>
</comment>
<dbReference type="Proteomes" id="UP000237472">
    <property type="component" value="Unassembled WGS sequence"/>
</dbReference>
<evidence type="ECO:0000313" key="2">
    <source>
        <dbReference type="Proteomes" id="UP000237472"/>
    </source>
</evidence>
<dbReference type="AlphaFoldDB" id="A0A2G4R0H6"/>
<name>A0A2G4R0H6_9BACT</name>
<accession>A0A2G4R0H6</accession>
<dbReference type="EMBL" id="LDWY01000078">
    <property type="protein sequence ID" value="PHY90038.1"/>
    <property type="molecule type" value="Genomic_DNA"/>
</dbReference>
<dbReference type="RefSeq" id="WP_099462072.1">
    <property type="nucleotide sequence ID" value="NZ_LDWY01000078.1"/>
</dbReference>
<proteinExistence type="predicted"/>
<protein>
    <submittedName>
        <fullName evidence="1">Uncharacterized protein</fullName>
    </submittedName>
</protein>
<reference evidence="2" key="1">
    <citation type="submission" date="2015-06" db="EMBL/GenBank/DDBJ databases">
        <authorList>
            <person name="Parisi A."/>
            <person name="Chiara M."/>
            <person name="Florio D."/>
            <person name="Miccolupo A."/>
            <person name="Manzari C."/>
            <person name="Mion D."/>
            <person name="Caruso M."/>
            <person name="D'erchia A.M."/>
            <person name="Zanoni R."/>
        </authorList>
    </citation>
    <scope>NUCLEOTIDE SEQUENCE [LARGE SCALE GENOMIC DNA]</scope>
    <source>
        <strain evidence="2">73/13</strain>
    </source>
</reference>
<dbReference type="OrthoDB" id="5328932at2"/>
<evidence type="ECO:0000313" key="1">
    <source>
        <dbReference type="EMBL" id="PHY90038.1"/>
    </source>
</evidence>
<gene>
    <name evidence="1" type="ORF">AA994_06295</name>
</gene>
<dbReference type="InterPro" id="IPR015943">
    <property type="entry name" value="WD40/YVTN_repeat-like_dom_sf"/>
</dbReference>
<organism evidence="1 2">
    <name type="scientific">Campylobacter vulpis</name>
    <dbReference type="NCBI Taxonomy" id="1655500"/>
    <lineage>
        <taxon>Bacteria</taxon>
        <taxon>Pseudomonadati</taxon>
        <taxon>Campylobacterota</taxon>
        <taxon>Epsilonproteobacteria</taxon>
        <taxon>Campylobacterales</taxon>
        <taxon>Campylobacteraceae</taxon>
        <taxon>Campylobacter</taxon>
    </lineage>
</organism>